<dbReference type="PROSITE" id="PS51157">
    <property type="entry name" value="ZF_UBR"/>
    <property type="match status" value="1"/>
</dbReference>
<dbReference type="InterPro" id="IPR003769">
    <property type="entry name" value="ClpS_core"/>
</dbReference>
<dbReference type="GO" id="GO:0071596">
    <property type="term" value="P:ubiquitin-dependent protein catabolic process via the N-end rule pathway"/>
    <property type="evidence" value="ECO:0007669"/>
    <property type="project" value="UniProtKB-UniRule"/>
</dbReference>
<dbReference type="InterPro" id="IPR044046">
    <property type="entry name" value="E3_ligase_UBR-like_C"/>
</dbReference>
<evidence type="ECO:0000256" key="11">
    <source>
        <dbReference type="SAM" id="MobiDB-lite"/>
    </source>
</evidence>
<evidence type="ECO:0000313" key="14">
    <source>
        <dbReference type="Proteomes" id="UP001152759"/>
    </source>
</evidence>
<evidence type="ECO:0000313" key="13">
    <source>
        <dbReference type="EMBL" id="CAH0387183.1"/>
    </source>
</evidence>
<feature type="compositionally biased region" description="Low complexity" evidence="11">
    <location>
        <begin position="1263"/>
        <end position="1288"/>
    </location>
</feature>
<keyword evidence="6 10" id="KW-0833">Ubl conjugation pathway</keyword>
<dbReference type="FunFam" id="2.10.110.30:FF:000001">
    <property type="entry name" value="E3 ubiquitin-protein ligase UBR2 isoform 1"/>
    <property type="match status" value="1"/>
</dbReference>
<dbReference type="EC" id="2.3.2.27" evidence="10"/>
<protein>
    <recommendedName>
        <fullName evidence="10">E3 ubiquitin-protein ligase</fullName>
        <ecNumber evidence="10">2.3.2.27</ecNumber>
    </recommendedName>
</protein>
<feature type="domain" description="UBR-type" evidence="12">
    <location>
        <begin position="103"/>
        <end position="174"/>
    </location>
</feature>
<dbReference type="Gene3D" id="2.10.110.30">
    <property type="match status" value="1"/>
</dbReference>
<name>A0A9P0A8U2_BEMTA</name>
<evidence type="ECO:0000256" key="1">
    <source>
        <dbReference type="ARBA" id="ARBA00000900"/>
    </source>
</evidence>
<evidence type="ECO:0000256" key="5">
    <source>
        <dbReference type="ARBA" id="ARBA00022771"/>
    </source>
</evidence>
<dbReference type="Pfam" id="PF02617">
    <property type="entry name" value="ClpS"/>
    <property type="match status" value="1"/>
</dbReference>
<feature type="compositionally biased region" description="Polar residues" evidence="11">
    <location>
        <begin position="1289"/>
        <end position="1302"/>
    </location>
</feature>
<dbReference type="SUPFAM" id="SSF54736">
    <property type="entry name" value="ClpS-like"/>
    <property type="match status" value="1"/>
</dbReference>
<evidence type="ECO:0000256" key="4">
    <source>
        <dbReference type="ARBA" id="ARBA00022723"/>
    </source>
</evidence>
<dbReference type="GO" id="GO:0016567">
    <property type="term" value="P:protein ubiquitination"/>
    <property type="evidence" value="ECO:0007669"/>
    <property type="project" value="UniProtKB-UniRule"/>
</dbReference>
<dbReference type="InterPro" id="IPR055194">
    <property type="entry name" value="UBR1-like_WH"/>
</dbReference>
<dbReference type="GO" id="GO:0000151">
    <property type="term" value="C:ubiquitin ligase complex"/>
    <property type="evidence" value="ECO:0007669"/>
    <property type="project" value="TreeGrafter"/>
</dbReference>
<dbReference type="InterPro" id="IPR042065">
    <property type="entry name" value="E3_ELL-like"/>
</dbReference>
<dbReference type="GO" id="GO:0005737">
    <property type="term" value="C:cytoplasm"/>
    <property type="evidence" value="ECO:0007669"/>
    <property type="project" value="TreeGrafter"/>
</dbReference>
<dbReference type="Proteomes" id="UP001152759">
    <property type="component" value="Chromosome 3"/>
</dbReference>
<dbReference type="InterPro" id="IPR003126">
    <property type="entry name" value="Znf_UBR"/>
</dbReference>
<dbReference type="Pfam" id="PF02207">
    <property type="entry name" value="zf-UBR"/>
    <property type="match status" value="1"/>
</dbReference>
<dbReference type="OrthoDB" id="26387at2759"/>
<dbReference type="InterPro" id="IPR014719">
    <property type="entry name" value="Ribosomal_bL12_C/ClpS-like"/>
</dbReference>
<dbReference type="SMART" id="SM00396">
    <property type="entry name" value="ZnF_UBR1"/>
    <property type="match status" value="1"/>
</dbReference>
<dbReference type="SUPFAM" id="SSF46785">
    <property type="entry name" value="Winged helix' DNA-binding domain"/>
    <property type="match status" value="1"/>
</dbReference>
<dbReference type="GO" id="GO:0061630">
    <property type="term" value="F:ubiquitin protein ligase activity"/>
    <property type="evidence" value="ECO:0007669"/>
    <property type="project" value="UniProtKB-UniRule"/>
</dbReference>
<gene>
    <name evidence="13" type="ORF">BEMITA_LOCUS6229</name>
</gene>
<sequence length="1853" mass="211842">MDDYPMEMTPPLPIFPDLTKPGVVASWREKFEKGVLSCTHFKEHWRLWVPKLLSPDPNGNCLEWNFDEERTQKILFDSLEEFICNGDPQEIFKSLSQMENPPSVCGRVFKMGEPTYNCRECAMDASCVFCVDCFKKSPHRLHKYKMGTSNGGGCCDCGDIEAWKKEPYCDIHIAGIQNRQATVKVLPSDTRKRARITFYSILNYTYQLLTIEHSPGLPAELRLHEAQDNPIIFLDTPDTYCTVLYNDETHTFEQVISTLARVIKCSQRDAIEFVTNIDREGRAVVKCSTFQHCTQVKSEIEKFTSRHGNRALKALVVHAHVVAHQLFALRLLTWLQKILMHSEGFRSLFCEEALKPRGTDPCIVEGILRRDSNLWKSARLHWHRLFISGMMMEYESKKTFARVFAKNYGSIMKDFIRDDHDHSFSVASLAVQVFTVPTLAHYLIADEDVIFILLNTFVSECARKVNKQNKLEFEKNIYSNTFKRAQYVLYDLRYLLGVVPEVWTDNLRKGVLHGVTLILKLLSYMQGMDTVTRQVGQHMEYEPEWESAFNLHIKLAPVITQMLKWCGTDRVVLIKAYRATLKKLIVNAGFDPNQIGEVRELADHSASCIQFDVSSQPVSIHLPLSRFLAGLHLHLEKFGLHFDSSEFQLPGKHTPEQIIEPVLRTQVMISQVHAGMWRRNGYSLLNQIYFYHNVKCRSEMLDRDIVLLQIGASLIESNEFLIHVLNKFNLINWANPLFDLKVIKNHEEDSLRQVTNLVEEFLSLLIQIVGERYVIGVGKVTPEDCIKKEIIQQLCVKPLPHSELNKTLPDDGNHETGLESVINEVAVFKKPSQSFGKGVYELMKQYYNDYNTFFYHYTKEELSRSEEEQRKRRKAAGELECCPPPQLPELTMSFNMIANLLQCDVMLHVMQIVLERSLNLRAQSFSEAQLHKVLHLIGYALHEEEKKTYSFFIFTERAEKWKLESLIEELIKSPRVECHKDLLIWTLNKFRQVSAFHKPAKTESEDAPAQQESSPLQSNNLKDKERRALLAKQQREKIMAQMKAQQKNFMQENAKLFEETEATKTDDLDESMDVVLDVWNEYPVALGVNQTARAVSDTTYTCILCQEDQKVTADGPAMVLAAFVQKSTVLCRNRSSEENLDDSALLQDPYNIPSSYAPTPHASTCGHVMHSTCWLKYFENVFNKENRRPSRSVMPTVYDVEKDEYLCPLCESLSNTVLPLIPPLHTLQQKVPEIPEYTLDSYIEAVNVAINYKKHFSSKKPKLSSCSSDADSAPSSSKSPEISEASLSRASQSNDSSFSQPAQADAASVSEQTGEQVLSDYLMEESANIRELSPEVVTEYSDGEMEVLDRDYHFDDEVVMQIVYLSAPPNPSQPKPSNSAQSSTDVSNVISSPILSDNLLHKILMFAKVTYTKGLGPLSRPDDSRVPMMTWRSCAYTITALEWYLRDVGKPLLGDFSSRQEDCIDALVRVTSILGSVWNKEQVINNHGLKLLQLILDGNHCVLDWDCFGVLVPLTMALPNLFYPEKPTPLPLGTAIDCYTLRLIFTAHITQIILTCNLDPNDFMDDNVIEDASDFECLRNIIKILRGMKNDDEIYPYVAWKQIQRLSRPFLRSAVIFYHFLTGVPAPPCLTEVGGDTYENMCRYLGLPTSCKELLDHESITKLITKWSEHKKIREIIHENKTYPFRDLLAINQLVNLPEDYSELINTVSLFTCPNSDHEDSRNPTMCLVCGEMLCSQSYCCQTEISSNTLVGACNYHAHTCGAGVGIFLRVRECEVLLLATPNRGCFLLPPYLDDYGETDQGLRRGNPLHLCHERYKKLKLLWLSHGIHEEISRSVESIYRVHNLQSTQWQHL</sequence>
<comment type="catalytic activity">
    <reaction evidence="1 10">
        <text>S-ubiquitinyl-[E2 ubiquitin-conjugating enzyme]-L-cysteine + [acceptor protein]-L-lysine = [E2 ubiquitin-conjugating enzyme]-L-cysteine + N(6)-ubiquitinyl-[acceptor protein]-L-lysine.</text>
        <dbReference type="EC" id="2.3.2.27"/>
    </reaction>
</comment>
<feature type="region of interest" description="Disordered" evidence="11">
    <location>
        <begin position="1366"/>
        <end position="1385"/>
    </location>
</feature>
<dbReference type="InterPro" id="IPR039164">
    <property type="entry name" value="UBR1-like"/>
</dbReference>
<dbReference type="CDD" id="cd19672">
    <property type="entry name" value="UBR-box_UBR1_like"/>
    <property type="match status" value="1"/>
</dbReference>
<evidence type="ECO:0000256" key="8">
    <source>
        <dbReference type="ARBA" id="ARBA00046341"/>
    </source>
</evidence>
<keyword evidence="3 10" id="KW-0808">Transferase</keyword>
<evidence type="ECO:0000256" key="10">
    <source>
        <dbReference type="RuleBase" id="RU366018"/>
    </source>
</evidence>
<organism evidence="13 14">
    <name type="scientific">Bemisia tabaci</name>
    <name type="common">Sweetpotato whitefly</name>
    <name type="synonym">Aleurodes tabaci</name>
    <dbReference type="NCBI Taxonomy" id="7038"/>
    <lineage>
        <taxon>Eukaryota</taxon>
        <taxon>Metazoa</taxon>
        <taxon>Ecdysozoa</taxon>
        <taxon>Arthropoda</taxon>
        <taxon>Hexapoda</taxon>
        <taxon>Insecta</taxon>
        <taxon>Pterygota</taxon>
        <taxon>Neoptera</taxon>
        <taxon>Paraneoptera</taxon>
        <taxon>Hemiptera</taxon>
        <taxon>Sternorrhyncha</taxon>
        <taxon>Aleyrodoidea</taxon>
        <taxon>Aleyrodidae</taxon>
        <taxon>Aleyrodinae</taxon>
        <taxon>Bemisia</taxon>
    </lineage>
</organism>
<feature type="region of interest" description="Disordered" evidence="11">
    <location>
        <begin position="1259"/>
        <end position="1313"/>
    </location>
</feature>
<dbReference type="Pfam" id="PF18995">
    <property type="entry name" value="PRT6_C"/>
    <property type="match status" value="1"/>
</dbReference>
<accession>A0A9P0A8U2</accession>
<keyword evidence="4 10" id="KW-0479">Metal-binding</keyword>
<dbReference type="Gene3D" id="3.30.1390.10">
    <property type="match status" value="1"/>
</dbReference>
<dbReference type="KEGG" id="btab:109037591"/>
<comment type="similarity">
    <text evidence="8 10">Belongs to the E3 ubiquitin-protein ligase UBR1-like family.</text>
</comment>
<dbReference type="PANTHER" id="PTHR21497:SF24">
    <property type="entry name" value="E3 UBIQUITIN-PROTEIN LIGASE UBR1"/>
    <property type="match status" value="1"/>
</dbReference>
<feature type="region of interest" description="Disordered" evidence="11">
    <location>
        <begin position="999"/>
        <end position="1023"/>
    </location>
</feature>
<keyword evidence="7 10" id="KW-0862">Zinc</keyword>
<evidence type="ECO:0000256" key="6">
    <source>
        <dbReference type="ARBA" id="ARBA00022786"/>
    </source>
</evidence>
<evidence type="ECO:0000256" key="2">
    <source>
        <dbReference type="ARBA" id="ARBA00004906"/>
    </source>
</evidence>
<dbReference type="PANTHER" id="PTHR21497">
    <property type="entry name" value="UBIQUITIN LIGASE E3 ALPHA-RELATED"/>
    <property type="match status" value="1"/>
</dbReference>
<dbReference type="Gene3D" id="1.10.10.2670">
    <property type="entry name" value="E3 ubiquitin-protein ligase"/>
    <property type="match status" value="1"/>
</dbReference>
<evidence type="ECO:0000259" key="12">
    <source>
        <dbReference type="PROSITE" id="PS51157"/>
    </source>
</evidence>
<proteinExistence type="inferred from homology"/>
<evidence type="ECO:0000256" key="7">
    <source>
        <dbReference type="ARBA" id="ARBA00022833"/>
    </source>
</evidence>
<reference evidence="13" key="1">
    <citation type="submission" date="2021-12" db="EMBL/GenBank/DDBJ databases">
        <authorList>
            <person name="King R."/>
        </authorList>
    </citation>
    <scope>NUCLEOTIDE SEQUENCE</scope>
</reference>
<feature type="zinc finger region" description="UBR-type" evidence="9">
    <location>
        <begin position="103"/>
        <end position="174"/>
    </location>
</feature>
<dbReference type="Pfam" id="PF22960">
    <property type="entry name" value="WHD_UBR1"/>
    <property type="match status" value="1"/>
</dbReference>
<evidence type="ECO:0000256" key="3">
    <source>
        <dbReference type="ARBA" id="ARBA00022679"/>
    </source>
</evidence>
<dbReference type="GO" id="GO:0008270">
    <property type="term" value="F:zinc ion binding"/>
    <property type="evidence" value="ECO:0007669"/>
    <property type="project" value="UniProtKB-UniRule"/>
</dbReference>
<keyword evidence="14" id="KW-1185">Reference proteome</keyword>
<evidence type="ECO:0000256" key="9">
    <source>
        <dbReference type="PROSITE-ProRule" id="PRU00508"/>
    </source>
</evidence>
<dbReference type="InterPro" id="IPR036390">
    <property type="entry name" value="WH_DNA-bd_sf"/>
</dbReference>
<comment type="pathway">
    <text evidence="2 10">Protein modification; protein ubiquitination.</text>
</comment>
<comment type="function">
    <text evidence="10">Ubiquitin ligase protein which is a component of the N-end rule pathway. Recognizes and binds to proteins bearing specific N-terminal residues that are destabilizing according to the N-end rule, leading to their ubiquitination and subsequent degradation.</text>
</comment>
<dbReference type="EMBL" id="OU963864">
    <property type="protein sequence ID" value="CAH0387183.1"/>
    <property type="molecule type" value="Genomic_DNA"/>
</dbReference>
<keyword evidence="5 10" id="KW-0863">Zinc-finger</keyword>
<feature type="compositionally biased region" description="Polar residues" evidence="11">
    <location>
        <begin position="1010"/>
        <end position="1020"/>
    </location>
</feature>